<dbReference type="AlphaFoldDB" id="A0A6N2C6F4"/>
<comment type="caution">
    <text evidence="2">The sequence shown here is derived from an EMBL/GenBank/DDBJ whole genome shotgun (WGS) entry which is preliminary data.</text>
</comment>
<feature type="region of interest" description="Disordered" evidence="1">
    <location>
        <begin position="105"/>
        <end position="136"/>
    </location>
</feature>
<proteinExistence type="predicted"/>
<evidence type="ECO:0000256" key="1">
    <source>
        <dbReference type="SAM" id="MobiDB-lite"/>
    </source>
</evidence>
<dbReference type="EMBL" id="RXGB01001103">
    <property type="protein sequence ID" value="TMX00274.1"/>
    <property type="molecule type" value="Genomic_DNA"/>
</dbReference>
<feature type="non-terminal residue" evidence="2">
    <location>
        <position position="1"/>
    </location>
</feature>
<gene>
    <name evidence="2" type="ORF">EJD97_001096</name>
</gene>
<feature type="compositionally biased region" description="Polar residues" evidence="1">
    <location>
        <begin position="107"/>
        <end position="117"/>
    </location>
</feature>
<sequence length="136" mass="15554">KKDSICWQSVKMRLGRRTSRWVVVVTMGRHGLRRPILENSSSALFITLDSRYDGSSHSQRSVKGLRSITLDLLEFGYWDYFSDLHDEPEGRTVMATMVRHALRNPTLGETSPSSFRSFTMMPPTDRHRLDGPSQAP</sequence>
<accession>A0A6N2C6F4</accession>
<evidence type="ECO:0000313" key="2">
    <source>
        <dbReference type="EMBL" id="TMX00274.1"/>
    </source>
</evidence>
<organism evidence="2">
    <name type="scientific">Solanum chilense</name>
    <name type="common">Tomato</name>
    <name type="synonym">Lycopersicon chilense</name>
    <dbReference type="NCBI Taxonomy" id="4083"/>
    <lineage>
        <taxon>Eukaryota</taxon>
        <taxon>Viridiplantae</taxon>
        <taxon>Streptophyta</taxon>
        <taxon>Embryophyta</taxon>
        <taxon>Tracheophyta</taxon>
        <taxon>Spermatophyta</taxon>
        <taxon>Magnoliopsida</taxon>
        <taxon>eudicotyledons</taxon>
        <taxon>Gunneridae</taxon>
        <taxon>Pentapetalae</taxon>
        <taxon>asterids</taxon>
        <taxon>lamiids</taxon>
        <taxon>Solanales</taxon>
        <taxon>Solanaceae</taxon>
        <taxon>Solanoideae</taxon>
        <taxon>Solaneae</taxon>
        <taxon>Solanum</taxon>
        <taxon>Solanum subgen. Lycopersicon</taxon>
    </lineage>
</organism>
<name>A0A6N2C6F4_SOLCI</name>
<reference evidence="2" key="1">
    <citation type="submission" date="2019-05" db="EMBL/GenBank/DDBJ databases">
        <title>The de novo reference genome and transcriptome assemblies of the wild tomato species Solanum chilense.</title>
        <authorList>
            <person name="Stam R."/>
            <person name="Nosenko T."/>
            <person name="Hoerger A.C."/>
            <person name="Stephan W."/>
            <person name="Seidel M.A."/>
            <person name="Kuhn J.M.M."/>
            <person name="Haberer G."/>
            <person name="Tellier A."/>
        </authorList>
    </citation>
    <scope>NUCLEOTIDE SEQUENCE</scope>
    <source>
        <tissue evidence="2">Mature leaves</tissue>
    </source>
</reference>
<protein>
    <submittedName>
        <fullName evidence="2">Uncharacterized protein</fullName>
    </submittedName>
</protein>